<dbReference type="AlphaFoldDB" id="A0A0G4J451"/>
<protein>
    <submittedName>
        <fullName evidence="1">Uncharacterized protein</fullName>
    </submittedName>
</protein>
<dbReference type="Proteomes" id="UP000039324">
    <property type="component" value="Unassembled WGS sequence"/>
</dbReference>
<keyword evidence="2" id="KW-1185">Reference proteome</keyword>
<proteinExistence type="predicted"/>
<evidence type="ECO:0000313" key="1">
    <source>
        <dbReference type="EMBL" id="CEP02104.1"/>
    </source>
</evidence>
<name>A0A0G4J451_PLABS</name>
<organism evidence="1 2">
    <name type="scientific">Plasmodiophora brassicae</name>
    <name type="common">Clubroot disease agent</name>
    <dbReference type="NCBI Taxonomy" id="37360"/>
    <lineage>
        <taxon>Eukaryota</taxon>
        <taxon>Sar</taxon>
        <taxon>Rhizaria</taxon>
        <taxon>Endomyxa</taxon>
        <taxon>Phytomyxea</taxon>
        <taxon>Plasmodiophorida</taxon>
        <taxon>Plasmodiophoridae</taxon>
        <taxon>Plasmodiophora</taxon>
    </lineage>
</organism>
<sequence>MATSGWQPWMSNSVEFMRLPFYANRLQYFRCARLKEKEPFRPSKRYHMDAFVTVKPPGGRRMKRRDFIDIWQRCESVPALAGSRPFVGHQGGFAWERDFASLEYLEHQRVDDVHDQQLQFCFVQSPWFKDTWAACRDAWHDSMDAAVPYMQPVFTQLLIKAKWGIAGERIMAFRTVLRALRWSIVDCYVVPDGSYELRDIDEAIYDPNPPDFKG</sequence>
<dbReference type="EMBL" id="CDSF01000122">
    <property type="protein sequence ID" value="CEP02104.1"/>
    <property type="molecule type" value="Genomic_DNA"/>
</dbReference>
<gene>
    <name evidence="1" type="ORF">PBRA_002369</name>
</gene>
<evidence type="ECO:0000313" key="2">
    <source>
        <dbReference type="Proteomes" id="UP000039324"/>
    </source>
</evidence>
<accession>A0A0G4J451</accession>
<reference evidence="1 2" key="1">
    <citation type="submission" date="2015-02" db="EMBL/GenBank/DDBJ databases">
        <authorList>
            <person name="Chooi Y.-H."/>
        </authorList>
    </citation>
    <scope>NUCLEOTIDE SEQUENCE [LARGE SCALE GENOMIC DNA]</scope>
    <source>
        <strain evidence="1">E3</strain>
    </source>
</reference>